<dbReference type="Proteomes" id="UP001144612">
    <property type="component" value="Unassembled WGS sequence"/>
</dbReference>
<dbReference type="Pfam" id="PF12679">
    <property type="entry name" value="ABC2_membrane_2"/>
    <property type="match status" value="1"/>
</dbReference>
<keyword evidence="1" id="KW-0812">Transmembrane</keyword>
<evidence type="ECO:0000313" key="2">
    <source>
        <dbReference type="EMBL" id="MCY6957170.1"/>
    </source>
</evidence>
<evidence type="ECO:0000256" key="1">
    <source>
        <dbReference type="SAM" id="Phobius"/>
    </source>
</evidence>
<comment type="caution">
    <text evidence="2">The sequence shown here is derived from an EMBL/GenBank/DDBJ whole genome shotgun (WGS) entry which is preliminary data.</text>
</comment>
<feature type="transmembrane region" description="Helical" evidence="1">
    <location>
        <begin position="61"/>
        <end position="84"/>
    </location>
</feature>
<organism evidence="2 3">
    <name type="scientific">Clostridium brassicae</name>
    <dbReference type="NCBI Taxonomy" id="2999072"/>
    <lineage>
        <taxon>Bacteria</taxon>
        <taxon>Bacillati</taxon>
        <taxon>Bacillota</taxon>
        <taxon>Clostridia</taxon>
        <taxon>Eubacteriales</taxon>
        <taxon>Clostridiaceae</taxon>
        <taxon>Clostridium</taxon>
    </lineage>
</organism>
<protein>
    <submittedName>
        <fullName evidence="2">ABC transporter permease subunit</fullName>
    </submittedName>
</protein>
<evidence type="ECO:0000313" key="3">
    <source>
        <dbReference type="Proteomes" id="UP001144612"/>
    </source>
</evidence>
<accession>A0ABT4D4G2</accession>
<keyword evidence="3" id="KW-1185">Reference proteome</keyword>
<feature type="transmembrane region" description="Helical" evidence="1">
    <location>
        <begin position="20"/>
        <end position="41"/>
    </location>
</feature>
<feature type="transmembrane region" description="Helical" evidence="1">
    <location>
        <begin position="140"/>
        <end position="168"/>
    </location>
</feature>
<dbReference type="PANTHER" id="PTHR43471">
    <property type="entry name" value="ABC TRANSPORTER PERMEASE"/>
    <property type="match status" value="1"/>
</dbReference>
<gene>
    <name evidence="2" type="ORF">OW729_00975</name>
</gene>
<dbReference type="EMBL" id="JAPQFJ010000001">
    <property type="protein sequence ID" value="MCY6957170.1"/>
    <property type="molecule type" value="Genomic_DNA"/>
</dbReference>
<sequence>MNTIIRLTFLEMKEKKILHITIILTLIFLALYGIAAKYAYAGLANQDAVVKLGFLSQFVSMGIYVGGFIIAFLSVFSSVGAISSDIENGTYDAILSKPIARYEVVLGKIIGLLSILIPYVTIMYLGIIGINIFFGKGEVINFTLVAIIKSLLIIYILPILLVSVGIFLSCRTSTVGAGVILVILYFLGMIGGLLEKISFVLTDQVAKSVISNIGIITSLIIPSDIVYRKASSILFTTKSGLNFNIDSMLGGNVQPSSFMMIYITFYIIAMIILATRKFQKRDL</sequence>
<proteinExistence type="predicted"/>
<keyword evidence="1" id="KW-1133">Transmembrane helix</keyword>
<feature type="transmembrane region" description="Helical" evidence="1">
    <location>
        <begin position="257"/>
        <end position="275"/>
    </location>
</feature>
<feature type="transmembrane region" description="Helical" evidence="1">
    <location>
        <begin position="105"/>
        <end position="134"/>
    </location>
</feature>
<keyword evidence="1" id="KW-0472">Membrane</keyword>
<reference evidence="2" key="1">
    <citation type="submission" date="2022-12" db="EMBL/GenBank/DDBJ databases">
        <title>Clostridium sp. nov., isolated from industrial wastewater.</title>
        <authorList>
            <person name="Jiayan W."/>
        </authorList>
    </citation>
    <scope>NUCLEOTIDE SEQUENCE</scope>
    <source>
        <strain evidence="2">ZC22-4</strain>
    </source>
</reference>
<feature type="transmembrane region" description="Helical" evidence="1">
    <location>
        <begin position="175"/>
        <end position="194"/>
    </location>
</feature>
<dbReference type="RefSeq" id="WP_268059527.1">
    <property type="nucleotide sequence ID" value="NZ_JAPQFJ010000001.1"/>
</dbReference>
<name>A0ABT4D4G2_9CLOT</name>